<dbReference type="InterPro" id="IPR013144">
    <property type="entry name" value="CRA_dom"/>
</dbReference>
<evidence type="ECO:0000313" key="2">
    <source>
        <dbReference type="EMBL" id="QGN15810.1"/>
    </source>
</evidence>
<dbReference type="InterPro" id="IPR050618">
    <property type="entry name" value="Ubq-SigPath_Reg"/>
</dbReference>
<dbReference type="PROSITE" id="PS50897">
    <property type="entry name" value="CTLH"/>
    <property type="match status" value="1"/>
</dbReference>
<accession>A0ABX6EU20</accession>
<sequence>MTNFKSGYERKSYTREQWLKVVQDCNPYDRSNNEQSTNEPRIPMLLLNYFVVMAYEESSIRMAKELGYVTSNKDIEEFNSIYMIKKRAYIKELIKKGEILLAMEKITEMFGIEVLENLNDHIMDEDLNFKLLLLNLIEMIRSHNRNDKGESQEQFVLDLISYAQDKLALKASSKKEYMKEVELVMTLLLFPLHDGEGETNGDYATDPSCKLPKKLKQLYSLNLRTKVADLVNRKLLQSILPRINSQLEKSGLPDILGSSFQSNQVPTLTNVIRSIPRENITTEKLSGELAYVEEKQGSSTSNNAEMCGIQGEIFEELGEDLDSYHIPNDVRLVQIMKLWVWCENKLHAADIGVPRVESDV</sequence>
<dbReference type="InterPro" id="IPR006595">
    <property type="entry name" value="CTLH_C"/>
</dbReference>
<evidence type="ECO:0000313" key="3">
    <source>
        <dbReference type="Proteomes" id="UP000422736"/>
    </source>
</evidence>
<dbReference type="Proteomes" id="UP000422736">
    <property type="component" value="Chromosome 4"/>
</dbReference>
<dbReference type="InterPro" id="IPR024964">
    <property type="entry name" value="CTLH/CRA"/>
</dbReference>
<dbReference type="SMART" id="SM00668">
    <property type="entry name" value="CTLH"/>
    <property type="match status" value="1"/>
</dbReference>
<feature type="domain" description="CTLH" evidence="1">
    <location>
        <begin position="83"/>
        <end position="147"/>
    </location>
</feature>
<protein>
    <submittedName>
        <fullName evidence="2">Glucose-induced degradation protein 8</fullName>
    </submittedName>
</protein>
<name>A0ABX6EU20_KLUMA</name>
<reference evidence="2 3" key="1">
    <citation type="submission" date="2016-03" db="EMBL/GenBank/DDBJ databases">
        <title>How can Kluyveromyces marxianus grow so fast - potential evolutionary course in Saccharomyces Complex revealed by comparative genomics.</title>
        <authorList>
            <person name="Mo W."/>
            <person name="Lu W."/>
            <person name="Yang X."/>
            <person name="Qi J."/>
            <person name="Lv H."/>
        </authorList>
    </citation>
    <scope>NUCLEOTIDE SEQUENCE [LARGE SCALE GENOMIC DNA]</scope>
    <source>
        <strain evidence="2 3">FIM1</strain>
    </source>
</reference>
<evidence type="ECO:0000259" key="1">
    <source>
        <dbReference type="PROSITE" id="PS50897"/>
    </source>
</evidence>
<proteinExistence type="predicted"/>
<dbReference type="Pfam" id="PF10607">
    <property type="entry name" value="CTLH"/>
    <property type="match status" value="1"/>
</dbReference>
<dbReference type="SMART" id="SM00757">
    <property type="entry name" value="CRA"/>
    <property type="match status" value="1"/>
</dbReference>
<keyword evidence="3" id="KW-1185">Reference proteome</keyword>
<gene>
    <name evidence="2" type="primary">GID8</name>
    <name evidence="2" type="ORF">FIM1_2506</name>
</gene>
<organism evidence="2 3">
    <name type="scientific">Kluyveromyces marxianus</name>
    <name type="common">Yeast</name>
    <name type="synonym">Candida kefyr</name>
    <dbReference type="NCBI Taxonomy" id="4911"/>
    <lineage>
        <taxon>Eukaryota</taxon>
        <taxon>Fungi</taxon>
        <taxon>Dikarya</taxon>
        <taxon>Ascomycota</taxon>
        <taxon>Saccharomycotina</taxon>
        <taxon>Saccharomycetes</taxon>
        <taxon>Saccharomycetales</taxon>
        <taxon>Saccharomycetaceae</taxon>
        <taxon>Kluyveromyces</taxon>
    </lineage>
</organism>
<dbReference type="PANTHER" id="PTHR12864">
    <property type="entry name" value="RAN BINDING PROTEIN 9-RELATED"/>
    <property type="match status" value="1"/>
</dbReference>
<dbReference type="EMBL" id="CP015057">
    <property type="protein sequence ID" value="QGN15810.1"/>
    <property type="molecule type" value="Genomic_DNA"/>
</dbReference>